<sequence length="80" mass="9029">PKVRKTTFQEIFAKIAQKFSRKSPSEHPISAQFTLKSAKNDFSGNFRENRPVSPQTAKNDFSGNFCENRPVSTQLVLNSP</sequence>
<dbReference type="Proteomes" id="UP000055024">
    <property type="component" value="Unassembled WGS sequence"/>
</dbReference>
<evidence type="ECO:0000256" key="1">
    <source>
        <dbReference type="SAM" id="MobiDB-lite"/>
    </source>
</evidence>
<name>A0A0V1GBS3_9BILA</name>
<organism evidence="2 3">
    <name type="scientific">Trichinella zimbabwensis</name>
    <dbReference type="NCBI Taxonomy" id="268475"/>
    <lineage>
        <taxon>Eukaryota</taxon>
        <taxon>Metazoa</taxon>
        <taxon>Ecdysozoa</taxon>
        <taxon>Nematoda</taxon>
        <taxon>Enoplea</taxon>
        <taxon>Dorylaimia</taxon>
        <taxon>Trichinellida</taxon>
        <taxon>Trichinellidae</taxon>
        <taxon>Trichinella</taxon>
    </lineage>
</organism>
<reference evidence="2 3" key="1">
    <citation type="submission" date="2015-01" db="EMBL/GenBank/DDBJ databases">
        <title>Evolution of Trichinella species and genotypes.</title>
        <authorList>
            <person name="Korhonen P.K."/>
            <person name="Edoardo P."/>
            <person name="Giuseppe L.R."/>
            <person name="Gasser R.B."/>
        </authorList>
    </citation>
    <scope>NUCLEOTIDE SEQUENCE [LARGE SCALE GENOMIC DNA]</scope>
    <source>
        <strain evidence="2">ISS1029</strain>
    </source>
</reference>
<accession>A0A0V1GBS3</accession>
<feature type="region of interest" description="Disordered" evidence="1">
    <location>
        <begin position="42"/>
        <end position="64"/>
    </location>
</feature>
<proteinExistence type="predicted"/>
<gene>
    <name evidence="2" type="ORF">T11_3420</name>
</gene>
<protein>
    <submittedName>
        <fullName evidence="2">Uncharacterized protein</fullName>
    </submittedName>
</protein>
<dbReference type="EMBL" id="JYDP01003687">
    <property type="protein sequence ID" value="KRY95538.1"/>
    <property type="molecule type" value="Genomic_DNA"/>
</dbReference>
<evidence type="ECO:0000313" key="2">
    <source>
        <dbReference type="EMBL" id="KRY95538.1"/>
    </source>
</evidence>
<feature type="non-terminal residue" evidence="2">
    <location>
        <position position="1"/>
    </location>
</feature>
<keyword evidence="3" id="KW-1185">Reference proteome</keyword>
<comment type="caution">
    <text evidence="2">The sequence shown here is derived from an EMBL/GenBank/DDBJ whole genome shotgun (WGS) entry which is preliminary data.</text>
</comment>
<feature type="non-terminal residue" evidence="2">
    <location>
        <position position="80"/>
    </location>
</feature>
<feature type="compositionally biased region" description="Polar residues" evidence="1">
    <location>
        <begin position="52"/>
        <end position="62"/>
    </location>
</feature>
<dbReference type="AlphaFoldDB" id="A0A0V1GBS3"/>
<evidence type="ECO:0000313" key="3">
    <source>
        <dbReference type="Proteomes" id="UP000055024"/>
    </source>
</evidence>